<sequence length="252" mass="29699">MKVPETNYLSKSNNAKIKSKKPKKRTIYPTIFRSEMDETPNTSGSSNLISSTKPSIENKNKLGLRKVTHTILQPKNIIMECNQTNLQSLWDIYIQTVLEILKITRKFSKMLHKAKITRRVFKVKYRQREMNKEIKSKNRYLGEIMGMIKYCLTEFSEQLILSDILEYCGVVKPESCLRSEINLKYLDIKLVEIQMKIEELVDQILERKKKKLFKGNKKQLVKYSDKQELMDKYYSTISVFLSCSVYLLKSRE</sequence>
<evidence type="ECO:0000313" key="2">
    <source>
        <dbReference type="EMBL" id="OII73293.1"/>
    </source>
</evidence>
<accession>A0A1J4MKB7</accession>
<dbReference type="RefSeq" id="XP_067067097.1">
    <property type="nucleotide sequence ID" value="XM_067210593.1"/>
</dbReference>
<dbReference type="OrthoDB" id="10499092at2759"/>
<dbReference type="EMBL" id="LRBS01000104">
    <property type="protein sequence ID" value="OII73293.1"/>
    <property type="molecule type" value="Genomic_DNA"/>
</dbReference>
<dbReference type="GeneID" id="92364532"/>
<evidence type="ECO:0000313" key="3">
    <source>
        <dbReference type="Proteomes" id="UP000186804"/>
    </source>
</evidence>
<keyword evidence="3" id="KW-1185">Reference proteome</keyword>
<feature type="compositionally biased region" description="Basic residues" evidence="1">
    <location>
        <begin position="17"/>
        <end position="26"/>
    </location>
</feature>
<gene>
    <name evidence="2" type="ORF">cand_003470</name>
</gene>
<organism evidence="2 3">
    <name type="scientific">Cryptosporidium andersoni</name>
    <dbReference type="NCBI Taxonomy" id="117008"/>
    <lineage>
        <taxon>Eukaryota</taxon>
        <taxon>Sar</taxon>
        <taxon>Alveolata</taxon>
        <taxon>Apicomplexa</taxon>
        <taxon>Conoidasida</taxon>
        <taxon>Coccidia</taxon>
        <taxon>Eucoccidiorida</taxon>
        <taxon>Eimeriorina</taxon>
        <taxon>Cryptosporidiidae</taxon>
        <taxon>Cryptosporidium</taxon>
    </lineage>
</organism>
<dbReference type="AlphaFoldDB" id="A0A1J4MKB7"/>
<feature type="region of interest" description="Disordered" evidence="1">
    <location>
        <begin position="1"/>
        <end position="52"/>
    </location>
</feature>
<proteinExistence type="predicted"/>
<comment type="caution">
    <text evidence="2">The sequence shown here is derived from an EMBL/GenBank/DDBJ whole genome shotgun (WGS) entry which is preliminary data.</text>
</comment>
<feature type="compositionally biased region" description="Polar residues" evidence="1">
    <location>
        <begin position="39"/>
        <end position="52"/>
    </location>
</feature>
<dbReference type="VEuPathDB" id="CryptoDB:cand_003470"/>
<dbReference type="Proteomes" id="UP000186804">
    <property type="component" value="Unassembled WGS sequence"/>
</dbReference>
<reference evidence="2 3" key="1">
    <citation type="submission" date="2016-10" db="EMBL/GenBank/DDBJ databases">
        <title>Reductive evolution of mitochondrial metabolism and differential evolution of invasion-related proteins in Cryptosporidium.</title>
        <authorList>
            <person name="Liu S."/>
            <person name="Roellig D.M."/>
            <person name="Guo Y."/>
            <person name="Li N."/>
            <person name="Frace M.A."/>
            <person name="Tang K."/>
            <person name="Zhang L."/>
            <person name="Feng Y."/>
            <person name="Xiao L."/>
        </authorList>
    </citation>
    <scope>NUCLEOTIDE SEQUENCE [LARGE SCALE GENOMIC DNA]</scope>
    <source>
        <strain evidence="2">30847</strain>
    </source>
</reference>
<evidence type="ECO:0000256" key="1">
    <source>
        <dbReference type="SAM" id="MobiDB-lite"/>
    </source>
</evidence>
<protein>
    <submittedName>
        <fullName evidence="2">Uncharacterized protein</fullName>
    </submittedName>
</protein>
<name>A0A1J4MKB7_9CRYT</name>